<proteinExistence type="predicted"/>
<evidence type="ECO:0000313" key="1">
    <source>
        <dbReference type="EMBL" id="MBA4637843.1"/>
    </source>
</evidence>
<accession>A0A7C9DDJ3</accession>
<organism evidence="1">
    <name type="scientific">Opuntia streptacantha</name>
    <name type="common">Prickly pear cactus</name>
    <name type="synonym">Opuntia cardona</name>
    <dbReference type="NCBI Taxonomy" id="393608"/>
    <lineage>
        <taxon>Eukaryota</taxon>
        <taxon>Viridiplantae</taxon>
        <taxon>Streptophyta</taxon>
        <taxon>Embryophyta</taxon>
        <taxon>Tracheophyta</taxon>
        <taxon>Spermatophyta</taxon>
        <taxon>Magnoliopsida</taxon>
        <taxon>eudicotyledons</taxon>
        <taxon>Gunneridae</taxon>
        <taxon>Pentapetalae</taxon>
        <taxon>Caryophyllales</taxon>
        <taxon>Cactineae</taxon>
        <taxon>Cactaceae</taxon>
        <taxon>Opuntioideae</taxon>
        <taxon>Opuntia</taxon>
    </lineage>
</organism>
<protein>
    <submittedName>
        <fullName evidence="1">Uncharacterized protein</fullName>
    </submittedName>
</protein>
<name>A0A7C9DDJ3_OPUST</name>
<reference evidence="1" key="2">
    <citation type="submission" date="2020-07" db="EMBL/GenBank/DDBJ databases">
        <authorList>
            <person name="Vera ALvarez R."/>
            <person name="Arias-Moreno D.M."/>
            <person name="Jimenez-Jacinto V."/>
            <person name="Jimenez-Bremont J.F."/>
            <person name="Swaminathan K."/>
            <person name="Moose S.P."/>
            <person name="Guerrero-Gonzalez M.L."/>
            <person name="Marino-Ramirez L."/>
            <person name="Landsman D."/>
            <person name="Rodriguez-Kessler M."/>
            <person name="Delgado-Sanchez P."/>
        </authorList>
    </citation>
    <scope>NUCLEOTIDE SEQUENCE</scope>
    <source>
        <tissue evidence="1">Cladode</tissue>
    </source>
</reference>
<reference evidence="1" key="1">
    <citation type="journal article" date="2013" name="J. Plant Res.">
        <title>Effect of fungi and light on seed germination of three Opuntia species from semiarid lands of central Mexico.</title>
        <authorList>
            <person name="Delgado-Sanchez P."/>
            <person name="Jimenez-Bremont J.F."/>
            <person name="Guerrero-Gonzalez Mde L."/>
            <person name="Flores J."/>
        </authorList>
    </citation>
    <scope>NUCLEOTIDE SEQUENCE</scope>
    <source>
        <tissue evidence="1">Cladode</tissue>
    </source>
</reference>
<dbReference type="AlphaFoldDB" id="A0A7C9DDJ3"/>
<sequence>MASCRTFSSIPLIRCSSTVFSLIHFSTFPSSRRPVSRALCVISSASRSIQYSSNTDPASDILTMRRTWKPMCLYYTQGKCTLEFGLKESMKLCFGIQETIIPEIRS</sequence>
<dbReference type="EMBL" id="GISG01107167">
    <property type="protein sequence ID" value="MBA4637843.1"/>
    <property type="molecule type" value="Transcribed_RNA"/>
</dbReference>